<protein>
    <submittedName>
        <fullName evidence="6">NCLDV major capsid protein</fullName>
    </submittedName>
</protein>
<evidence type="ECO:0000259" key="4">
    <source>
        <dbReference type="Pfam" id="PF04451"/>
    </source>
</evidence>
<accession>A0A1V0SCB2</accession>
<dbReference type="InterPro" id="IPR038519">
    <property type="entry name" value="MCP_C_sf"/>
</dbReference>
<dbReference type="InterPro" id="IPR031654">
    <property type="entry name" value="Capsid_N"/>
</dbReference>
<comment type="subcellular location">
    <subcellularLocation>
        <location evidence="1">Virion</location>
    </subcellularLocation>
</comment>
<evidence type="ECO:0000256" key="3">
    <source>
        <dbReference type="ARBA" id="ARBA00022844"/>
    </source>
</evidence>
<name>A0A1V0SCB2_9VIRU</name>
<feature type="domain" description="Major capsid protein C-terminal" evidence="4">
    <location>
        <begin position="338"/>
        <end position="518"/>
    </location>
</feature>
<evidence type="ECO:0000256" key="1">
    <source>
        <dbReference type="ARBA" id="ARBA00004328"/>
    </source>
</evidence>
<dbReference type="Gene3D" id="2.70.9.10">
    <property type="entry name" value="Adenovirus Type 2 Hexon, domain 4"/>
    <property type="match status" value="1"/>
</dbReference>
<evidence type="ECO:0000313" key="6">
    <source>
        <dbReference type="EMBL" id="ARF09353.1"/>
    </source>
</evidence>
<dbReference type="SUPFAM" id="SSF49749">
    <property type="entry name" value="Group II dsDNA viruses VP"/>
    <property type="match status" value="2"/>
</dbReference>
<dbReference type="InterPro" id="IPR007542">
    <property type="entry name" value="MCP_C"/>
</dbReference>
<dbReference type="Pfam" id="PF16903">
    <property type="entry name" value="Capsid_N"/>
    <property type="match status" value="1"/>
</dbReference>
<gene>
    <name evidence="6" type="ORF">Catovirus_2_302</name>
</gene>
<dbReference type="Gene3D" id="2.70.9.20">
    <property type="entry name" value="Major capsid protein Vp54"/>
    <property type="match status" value="1"/>
</dbReference>
<sequence>MTGGLIQLAAVGIQDIFLTNDPQITFFKMVYRRHTNFSVEPIKQTFIQDLDFKKKATCNVSRNGDLMGKILLVIELPQIKEFLDSNGIDNKTKFAWVKKIGYAIIKEIEIEIGGKVIDRHYGEWLNIWTELTTDSSRLDNMIGNIPELYKFSNGKDGYTLYIPLQFWFCRTSGLALPIISLQYSDIKINVELNDFDKCHIITPSHYIEIENDFAPFEPFEYIQQDISSNDSRFGMFTHFDIETKRMYYTKISSNNFETNNIPSDSKLRNNDNYPFNIINNQNDIYRIYSTKNHTWVYPKIGTVNNPTKPYTYIYQPLRNITIKDCYLIIDYYYIDEDERNRFANSRHDYLIEQLQFSGEKTFDSPNNYINIDYLQPSKLLIWVAQQAYLNNNENNDFFNYTNDYKYDDNNQLVGSNLINSETLYLNSYERLSMRNWAYFNYVQPYQNFSYDPDEGINIYSFSIFPEKNYPSGTCNMSQIDNSFIKFSTESIINSQNKGKFRAYSLGYNIYRIASGLGGIVFDS</sequence>
<dbReference type="GO" id="GO:0005198">
    <property type="term" value="F:structural molecule activity"/>
    <property type="evidence" value="ECO:0007669"/>
    <property type="project" value="InterPro"/>
</dbReference>
<dbReference type="GO" id="GO:0019028">
    <property type="term" value="C:viral capsid"/>
    <property type="evidence" value="ECO:0007669"/>
    <property type="project" value="UniProtKB-KW"/>
</dbReference>
<evidence type="ECO:0000259" key="5">
    <source>
        <dbReference type="Pfam" id="PF16903"/>
    </source>
</evidence>
<feature type="domain" description="Major capsid protein N-terminal" evidence="5">
    <location>
        <begin position="25"/>
        <end position="210"/>
    </location>
</feature>
<proteinExistence type="predicted"/>
<evidence type="ECO:0000256" key="2">
    <source>
        <dbReference type="ARBA" id="ARBA00022561"/>
    </source>
</evidence>
<dbReference type="EMBL" id="KY684084">
    <property type="protein sequence ID" value="ARF09353.1"/>
    <property type="molecule type" value="Genomic_DNA"/>
</dbReference>
<keyword evidence="3" id="KW-0946">Virion</keyword>
<reference evidence="6" key="1">
    <citation type="journal article" date="2017" name="Science">
        <title>Giant viruses with an expanded complement of translation system components.</title>
        <authorList>
            <person name="Schulz F."/>
            <person name="Yutin N."/>
            <person name="Ivanova N.N."/>
            <person name="Ortega D.R."/>
            <person name="Lee T.K."/>
            <person name="Vierheilig J."/>
            <person name="Daims H."/>
            <person name="Horn M."/>
            <person name="Wagner M."/>
            <person name="Jensen G.J."/>
            <person name="Kyrpides N.C."/>
            <person name="Koonin E.V."/>
            <person name="Woyke T."/>
        </authorList>
    </citation>
    <scope>NUCLEOTIDE SEQUENCE</scope>
    <source>
        <strain evidence="6">CTV1</strain>
    </source>
</reference>
<dbReference type="InterPro" id="IPR016112">
    <property type="entry name" value="VP_dsDNA_II"/>
</dbReference>
<keyword evidence="2" id="KW-0167">Capsid protein</keyword>
<organism evidence="6">
    <name type="scientific">Catovirus CTV1</name>
    <dbReference type="NCBI Taxonomy" id="1977631"/>
    <lineage>
        <taxon>Viruses</taxon>
        <taxon>Varidnaviria</taxon>
        <taxon>Bamfordvirae</taxon>
        <taxon>Nucleocytoviricota</taxon>
        <taxon>Megaviricetes</taxon>
        <taxon>Imitervirales</taxon>
        <taxon>Mimiviridae</taxon>
        <taxon>Klosneuvirinae</taxon>
        <taxon>Catovirus</taxon>
    </lineage>
</organism>
<dbReference type="Pfam" id="PF04451">
    <property type="entry name" value="Capsid_NCLDV"/>
    <property type="match status" value="1"/>
</dbReference>